<feature type="domain" description="CBM1" evidence="17">
    <location>
        <begin position="354"/>
        <end position="390"/>
    </location>
</feature>
<dbReference type="InterPro" id="IPR035971">
    <property type="entry name" value="CBD_sf"/>
</dbReference>
<evidence type="ECO:0000256" key="3">
    <source>
        <dbReference type="ARBA" id="ARBA00022525"/>
    </source>
</evidence>
<gene>
    <name evidence="18" type="ORF">TWF679_006961</name>
</gene>
<dbReference type="InterPro" id="IPR000254">
    <property type="entry name" value="CBD"/>
</dbReference>
<evidence type="ECO:0000256" key="10">
    <source>
        <dbReference type="ARBA" id="ARBA00023157"/>
    </source>
</evidence>
<keyword evidence="10" id="KW-1015">Disulfide bond</keyword>
<dbReference type="Gene3D" id="2.70.50.70">
    <property type="match status" value="1"/>
</dbReference>
<evidence type="ECO:0000256" key="2">
    <source>
        <dbReference type="ARBA" id="ARBA00004613"/>
    </source>
</evidence>
<dbReference type="EC" id="1.14.99.56" evidence="15"/>
<reference evidence="18" key="1">
    <citation type="submission" date="2019-06" db="EMBL/GenBank/DDBJ databases">
        <authorList>
            <person name="Palmer J.M."/>
        </authorList>
    </citation>
    <scope>NUCLEOTIDE SEQUENCE</scope>
    <source>
        <strain evidence="18">TWF679</strain>
    </source>
</reference>
<evidence type="ECO:0000256" key="15">
    <source>
        <dbReference type="ARBA" id="ARBA00047174"/>
    </source>
</evidence>
<evidence type="ECO:0000256" key="11">
    <source>
        <dbReference type="ARBA" id="ARBA00023277"/>
    </source>
</evidence>
<comment type="similarity">
    <text evidence="13">Belongs to the polysaccharide monooxygenase AA9 family.</text>
</comment>
<evidence type="ECO:0000256" key="16">
    <source>
        <dbReference type="SAM" id="MobiDB-lite"/>
    </source>
</evidence>
<evidence type="ECO:0000256" key="14">
    <source>
        <dbReference type="ARBA" id="ARBA00045077"/>
    </source>
</evidence>
<evidence type="ECO:0000256" key="1">
    <source>
        <dbReference type="ARBA" id="ARBA00001973"/>
    </source>
</evidence>
<dbReference type="GO" id="GO:0004497">
    <property type="term" value="F:monooxygenase activity"/>
    <property type="evidence" value="ECO:0007669"/>
    <property type="project" value="UniProtKB-KW"/>
</dbReference>
<evidence type="ECO:0000256" key="9">
    <source>
        <dbReference type="ARBA" id="ARBA00023033"/>
    </source>
</evidence>
<proteinExistence type="inferred from homology"/>
<keyword evidence="6" id="KW-0136">Cellulose degradation</keyword>
<dbReference type="GO" id="GO:0030245">
    <property type="term" value="P:cellulose catabolic process"/>
    <property type="evidence" value="ECO:0007669"/>
    <property type="project" value="UniProtKB-KW"/>
</dbReference>
<dbReference type="AlphaFoldDB" id="A0A8H8VKU9"/>
<evidence type="ECO:0000256" key="13">
    <source>
        <dbReference type="ARBA" id="ARBA00044502"/>
    </source>
</evidence>
<organism evidence="18 19">
    <name type="scientific">Orbilia oligospora</name>
    <name type="common">Nematode-trapping fungus</name>
    <name type="synonym">Arthrobotrys oligospora</name>
    <dbReference type="NCBI Taxonomy" id="2813651"/>
    <lineage>
        <taxon>Eukaryota</taxon>
        <taxon>Fungi</taxon>
        <taxon>Dikarya</taxon>
        <taxon>Ascomycota</taxon>
        <taxon>Pezizomycotina</taxon>
        <taxon>Orbiliomycetes</taxon>
        <taxon>Orbiliales</taxon>
        <taxon>Orbiliaceae</taxon>
        <taxon>Orbilia</taxon>
    </lineage>
</organism>
<dbReference type="Proteomes" id="UP000614610">
    <property type="component" value="Unassembled WGS sequence"/>
</dbReference>
<feature type="compositionally biased region" description="Low complexity" evidence="16">
    <location>
        <begin position="302"/>
        <end position="350"/>
    </location>
</feature>
<keyword evidence="11" id="KW-0119">Carbohydrate metabolism</keyword>
<comment type="subcellular location">
    <subcellularLocation>
        <location evidence="2">Secreted</location>
    </subcellularLocation>
</comment>
<evidence type="ECO:0000256" key="4">
    <source>
        <dbReference type="ARBA" id="ARBA00022723"/>
    </source>
</evidence>
<dbReference type="InterPro" id="IPR049892">
    <property type="entry name" value="AA9"/>
</dbReference>
<feature type="region of interest" description="Disordered" evidence="16">
    <location>
        <begin position="302"/>
        <end position="352"/>
    </location>
</feature>
<accession>A0A8H8VKU9</accession>
<keyword evidence="3" id="KW-0964">Secreted</keyword>
<comment type="catalytic activity">
    <reaction evidence="14">
        <text>[(1-&gt;4)-beta-D-glucosyl]n+m + reduced acceptor + O2 = 4-dehydro-beta-D-glucosyl-[(1-&gt;4)-beta-D-glucosyl]n-1 + [(1-&gt;4)-beta-D-glucosyl]m + acceptor + H2O.</text>
        <dbReference type="EC" id="1.14.99.56"/>
    </reaction>
</comment>
<dbReference type="EMBL" id="WIWT01000004">
    <property type="protein sequence ID" value="KAF3221748.1"/>
    <property type="molecule type" value="Genomic_DNA"/>
</dbReference>
<dbReference type="GO" id="GO:0005576">
    <property type="term" value="C:extracellular region"/>
    <property type="evidence" value="ECO:0007669"/>
    <property type="project" value="UniProtKB-SubCell"/>
</dbReference>
<dbReference type="PROSITE" id="PS00562">
    <property type="entry name" value="CBM1_1"/>
    <property type="match status" value="1"/>
</dbReference>
<dbReference type="Pfam" id="PF00734">
    <property type="entry name" value="CBM_1"/>
    <property type="match status" value="1"/>
</dbReference>
<evidence type="ECO:0000256" key="6">
    <source>
        <dbReference type="ARBA" id="ARBA00023001"/>
    </source>
</evidence>
<keyword evidence="5" id="KW-0732">Signal</keyword>
<evidence type="ECO:0000256" key="8">
    <source>
        <dbReference type="ARBA" id="ARBA00023008"/>
    </source>
</evidence>
<dbReference type="CDD" id="cd21175">
    <property type="entry name" value="LPMO_AA9"/>
    <property type="match status" value="1"/>
</dbReference>
<keyword evidence="9" id="KW-0503">Monooxygenase</keyword>
<dbReference type="SMART" id="SM00236">
    <property type="entry name" value="fCBD"/>
    <property type="match status" value="1"/>
</dbReference>
<dbReference type="Pfam" id="PF03443">
    <property type="entry name" value="AA9"/>
    <property type="match status" value="1"/>
</dbReference>
<keyword evidence="8" id="KW-0186">Copper</keyword>
<evidence type="ECO:0000259" key="17">
    <source>
        <dbReference type="PROSITE" id="PS51164"/>
    </source>
</evidence>
<keyword evidence="7" id="KW-0560">Oxidoreductase</keyword>
<evidence type="ECO:0000313" key="19">
    <source>
        <dbReference type="Proteomes" id="UP000614610"/>
    </source>
</evidence>
<protein>
    <recommendedName>
        <fullName evidence="15">lytic cellulose monooxygenase (C4-dehydrogenating)</fullName>
        <ecNumber evidence="15">1.14.99.56</ecNumber>
    </recommendedName>
</protein>
<keyword evidence="4" id="KW-0479">Metal-binding</keyword>
<evidence type="ECO:0000256" key="5">
    <source>
        <dbReference type="ARBA" id="ARBA00022729"/>
    </source>
</evidence>
<evidence type="ECO:0000256" key="12">
    <source>
        <dbReference type="ARBA" id="ARBA00023326"/>
    </source>
</evidence>
<dbReference type="PROSITE" id="PS51164">
    <property type="entry name" value="CBM1_2"/>
    <property type="match status" value="1"/>
</dbReference>
<dbReference type="GO" id="GO:0046872">
    <property type="term" value="F:metal ion binding"/>
    <property type="evidence" value="ECO:0007669"/>
    <property type="project" value="UniProtKB-KW"/>
</dbReference>
<keyword evidence="12" id="KW-0624">Polysaccharide degradation</keyword>
<name>A0A8H8VKU9_ORBOL</name>
<dbReference type="PANTHER" id="PTHR33353:SF10">
    <property type="entry name" value="ENDO-BETA-1,4-GLUCANASE D"/>
    <property type="match status" value="1"/>
</dbReference>
<dbReference type="InterPro" id="IPR005103">
    <property type="entry name" value="AA9_LPMO"/>
</dbReference>
<dbReference type="OrthoDB" id="4849160at2759"/>
<dbReference type="GO" id="GO:0030248">
    <property type="term" value="F:cellulose binding"/>
    <property type="evidence" value="ECO:0007669"/>
    <property type="project" value="InterPro"/>
</dbReference>
<comment type="caution">
    <text evidence="18">The sequence shown here is derived from an EMBL/GenBank/DDBJ whole genome shotgun (WGS) entry which is preliminary data.</text>
</comment>
<sequence length="391" mass="41399">MTLRGSDIRGHRIWRYENLYVILRRFQERGISLALALSGSASAHGYLKYVDHKGIAYGLWEPFSDPYYSPLPLRYDRTIADNGPVIGMQSSNITCNNGGNNPANVGIIEVAAGDTLKLVWDQWGSAHSGPVMTYMAKCTPNCASFKGDTGSPWFKIDQFGYDPTKSPPWGSDYLARQGAWWRVTIPPTISSGEYLLRHEILGLHVANEVNGAQFYPSCVHLKVTGGGSDSPSGVALPGAYNPNDKDGILIALYQINQGEKIYTAPGGPVWSKAAAPLQTAATAAGSSYVASSLAPSVRGATATTTPATTAATSSRTTTLVTTTRTTTAASTTRTTTPATTNTTSRTTTGSTGTGTVGAWGQCGGIGWTGATACVSGYTCKVLNDYYSQCTQ</sequence>
<dbReference type="SUPFAM" id="SSF57180">
    <property type="entry name" value="Cellulose-binding domain"/>
    <property type="match status" value="1"/>
</dbReference>
<evidence type="ECO:0000256" key="7">
    <source>
        <dbReference type="ARBA" id="ARBA00023002"/>
    </source>
</evidence>
<dbReference type="PANTHER" id="PTHR33353">
    <property type="entry name" value="PUTATIVE (AFU_ORTHOLOGUE AFUA_1G12560)-RELATED"/>
    <property type="match status" value="1"/>
</dbReference>
<evidence type="ECO:0000313" key="18">
    <source>
        <dbReference type="EMBL" id="KAF3221748.1"/>
    </source>
</evidence>
<comment type="cofactor">
    <cofactor evidence="1">
        <name>Cu(2+)</name>
        <dbReference type="ChEBI" id="CHEBI:29036"/>
    </cofactor>
</comment>